<sequence>MASASNRGADGRVEKKNKRKALGSTFVRLNADNKVITVHEDLVCSSSPYLKARLQPNRKSLEQDCSICHVNIDALQYEIDYCKTCGENFHNACISKWFSRQNSCPYCRTAWKNTLKYQDHKTWLSADELEIYVAWLYTGNVPAPDQDDMSRSDRDIRLIDAFMLAEEFEDVSFREAIILEMKDLWQTNDSMIKEEGIQEIYDRAPASSILRQFVVDIWTTCCKPDLDYDSFPQQFIVDLMKALMKGRSKTQAEKDAVWARWTGVENAQS</sequence>
<dbReference type="PANTHER" id="PTHR21540">
    <property type="entry name" value="RING FINGER AND SWIM DOMAIN-CONTAINING PROTEIN 2"/>
    <property type="match status" value="1"/>
</dbReference>
<protein>
    <recommendedName>
        <fullName evidence="2">RING-type domain-containing protein</fullName>
    </recommendedName>
</protein>
<dbReference type="EMBL" id="ML977311">
    <property type="protein sequence ID" value="KAF2122148.1"/>
    <property type="molecule type" value="Genomic_DNA"/>
</dbReference>
<dbReference type="PROSITE" id="PS50089">
    <property type="entry name" value="ZF_RING_2"/>
    <property type="match status" value="1"/>
</dbReference>
<feature type="domain" description="RING-type" evidence="2">
    <location>
        <begin position="65"/>
        <end position="108"/>
    </location>
</feature>
<keyword evidence="4" id="KW-1185">Reference proteome</keyword>
<dbReference type="PANTHER" id="PTHR21540:SF0">
    <property type="entry name" value="PHD FAMILY PROTEIN"/>
    <property type="match status" value="1"/>
</dbReference>
<keyword evidence="1" id="KW-0862">Zinc</keyword>
<reference evidence="3" key="1">
    <citation type="journal article" date="2020" name="Stud. Mycol.">
        <title>101 Dothideomycetes genomes: a test case for predicting lifestyles and emergence of pathogens.</title>
        <authorList>
            <person name="Haridas S."/>
            <person name="Albert R."/>
            <person name="Binder M."/>
            <person name="Bloem J."/>
            <person name="Labutti K."/>
            <person name="Salamov A."/>
            <person name="Andreopoulos B."/>
            <person name="Baker S."/>
            <person name="Barry K."/>
            <person name="Bills G."/>
            <person name="Bluhm B."/>
            <person name="Cannon C."/>
            <person name="Castanera R."/>
            <person name="Culley D."/>
            <person name="Daum C."/>
            <person name="Ezra D."/>
            <person name="Gonzalez J."/>
            <person name="Henrissat B."/>
            <person name="Kuo A."/>
            <person name="Liang C."/>
            <person name="Lipzen A."/>
            <person name="Lutzoni F."/>
            <person name="Magnuson J."/>
            <person name="Mondo S."/>
            <person name="Nolan M."/>
            <person name="Ohm R."/>
            <person name="Pangilinan J."/>
            <person name="Park H.-J."/>
            <person name="Ramirez L."/>
            <person name="Alfaro M."/>
            <person name="Sun H."/>
            <person name="Tritt A."/>
            <person name="Yoshinaga Y."/>
            <person name="Zwiers L.-H."/>
            <person name="Turgeon B."/>
            <person name="Goodwin S."/>
            <person name="Spatafora J."/>
            <person name="Crous P."/>
            <person name="Grigoriev I."/>
        </authorList>
    </citation>
    <scope>NUCLEOTIDE SEQUENCE</scope>
    <source>
        <strain evidence="3">CBS 627.86</strain>
    </source>
</reference>
<dbReference type="Pfam" id="PF13639">
    <property type="entry name" value="zf-RING_2"/>
    <property type="match status" value="1"/>
</dbReference>
<evidence type="ECO:0000259" key="2">
    <source>
        <dbReference type="PROSITE" id="PS50089"/>
    </source>
</evidence>
<proteinExistence type="predicted"/>
<organism evidence="3 4">
    <name type="scientific">Lophiotrema nucula</name>
    <dbReference type="NCBI Taxonomy" id="690887"/>
    <lineage>
        <taxon>Eukaryota</taxon>
        <taxon>Fungi</taxon>
        <taxon>Dikarya</taxon>
        <taxon>Ascomycota</taxon>
        <taxon>Pezizomycotina</taxon>
        <taxon>Dothideomycetes</taxon>
        <taxon>Pleosporomycetidae</taxon>
        <taxon>Pleosporales</taxon>
        <taxon>Lophiotremataceae</taxon>
        <taxon>Lophiotrema</taxon>
    </lineage>
</organism>
<accession>A0A6A5ZUY9</accession>
<evidence type="ECO:0000313" key="4">
    <source>
        <dbReference type="Proteomes" id="UP000799770"/>
    </source>
</evidence>
<dbReference type="InterPro" id="IPR013083">
    <property type="entry name" value="Znf_RING/FYVE/PHD"/>
</dbReference>
<dbReference type="InterPro" id="IPR011333">
    <property type="entry name" value="SKP1/BTB/POZ_sf"/>
</dbReference>
<dbReference type="GO" id="GO:0061630">
    <property type="term" value="F:ubiquitin protein ligase activity"/>
    <property type="evidence" value="ECO:0007669"/>
    <property type="project" value="InterPro"/>
</dbReference>
<keyword evidence="1" id="KW-0479">Metal-binding</keyword>
<dbReference type="GO" id="GO:0008270">
    <property type="term" value="F:zinc ion binding"/>
    <property type="evidence" value="ECO:0007669"/>
    <property type="project" value="UniProtKB-KW"/>
</dbReference>
<dbReference type="Gene3D" id="3.30.40.10">
    <property type="entry name" value="Zinc/RING finger domain, C3HC4 (zinc finger)"/>
    <property type="match status" value="1"/>
</dbReference>
<dbReference type="InterPro" id="IPR039903">
    <property type="entry name" value="Zswim2"/>
</dbReference>
<gene>
    <name evidence="3" type="ORF">BDV96DRAFT_594072</name>
</gene>
<dbReference type="Proteomes" id="UP000799770">
    <property type="component" value="Unassembled WGS sequence"/>
</dbReference>
<keyword evidence="1" id="KW-0863">Zinc-finger</keyword>
<dbReference type="SUPFAM" id="SSF57850">
    <property type="entry name" value="RING/U-box"/>
    <property type="match status" value="1"/>
</dbReference>
<evidence type="ECO:0000256" key="1">
    <source>
        <dbReference type="PROSITE-ProRule" id="PRU00175"/>
    </source>
</evidence>
<dbReference type="OrthoDB" id="8062037at2759"/>
<dbReference type="Gene3D" id="3.30.710.10">
    <property type="entry name" value="Potassium Channel Kv1.1, Chain A"/>
    <property type="match status" value="1"/>
</dbReference>
<evidence type="ECO:0000313" key="3">
    <source>
        <dbReference type="EMBL" id="KAF2122148.1"/>
    </source>
</evidence>
<dbReference type="AlphaFoldDB" id="A0A6A5ZUY9"/>
<name>A0A6A5ZUY9_9PLEO</name>
<dbReference type="InterPro" id="IPR001841">
    <property type="entry name" value="Znf_RING"/>
</dbReference>